<organism evidence="6 7">
    <name type="scientific">Shewanella psychrophila</name>
    <dbReference type="NCBI Taxonomy" id="225848"/>
    <lineage>
        <taxon>Bacteria</taxon>
        <taxon>Pseudomonadati</taxon>
        <taxon>Pseudomonadota</taxon>
        <taxon>Gammaproteobacteria</taxon>
        <taxon>Alteromonadales</taxon>
        <taxon>Shewanellaceae</taxon>
        <taxon>Shewanella</taxon>
    </lineage>
</organism>
<evidence type="ECO:0000256" key="3">
    <source>
        <dbReference type="ARBA" id="ARBA00023125"/>
    </source>
</evidence>
<dbReference type="Pfam" id="PF03466">
    <property type="entry name" value="LysR_substrate"/>
    <property type="match status" value="1"/>
</dbReference>
<dbReference type="Gene3D" id="1.10.10.10">
    <property type="entry name" value="Winged helix-like DNA-binding domain superfamily/Winged helix DNA-binding domain"/>
    <property type="match status" value="1"/>
</dbReference>
<evidence type="ECO:0000256" key="4">
    <source>
        <dbReference type="ARBA" id="ARBA00023163"/>
    </source>
</evidence>
<name>A0A1S6HWE3_9GAMM</name>
<dbReference type="SUPFAM" id="SSF46785">
    <property type="entry name" value="Winged helix' DNA-binding domain"/>
    <property type="match status" value="1"/>
</dbReference>
<sequence length="315" mass="36289">MSLDLNLLKTLTVLLKVKSVTLTAEHLNTSQPNVSRTLKKLKEHFNDRLIVKGSYGLELTEKAYNLEKKLLPLMNELKSLLNEEKLFVPMKCKEKVVISLNSNIAHWLIPVLSPILSKEAPGMKFIYKDWTKTSKNEIEEGSVHMGLNYSPLELPKHFRQKVCGTEYFVGVCRHDHPKCDTPFTVNDLATYPLAIHEIIDFNDKTLLMDEYYKKFKIKPNIQLRSTHLSLILHSLSQTDMVLPTSMYLSKTLNNDFRVVEIDKSFHERHKEITMISRVKGCNSPMYIWLSNLITDAIKTIEKNTNHSDFVAKISS</sequence>
<dbReference type="InterPro" id="IPR050389">
    <property type="entry name" value="LysR-type_TF"/>
</dbReference>
<evidence type="ECO:0000313" key="6">
    <source>
        <dbReference type="EMBL" id="AQS39897.1"/>
    </source>
</evidence>
<gene>
    <name evidence="6" type="ORF">Sps_04815</name>
</gene>
<evidence type="ECO:0000256" key="2">
    <source>
        <dbReference type="ARBA" id="ARBA00023015"/>
    </source>
</evidence>
<evidence type="ECO:0000313" key="7">
    <source>
        <dbReference type="Proteomes" id="UP000189545"/>
    </source>
</evidence>
<dbReference type="Proteomes" id="UP000189545">
    <property type="component" value="Chromosome"/>
</dbReference>
<proteinExistence type="inferred from homology"/>
<dbReference type="InterPro" id="IPR005119">
    <property type="entry name" value="LysR_subst-bd"/>
</dbReference>
<evidence type="ECO:0000259" key="5">
    <source>
        <dbReference type="PROSITE" id="PS50931"/>
    </source>
</evidence>
<keyword evidence="2" id="KW-0805">Transcription regulation</keyword>
<keyword evidence="4" id="KW-0804">Transcription</keyword>
<evidence type="ECO:0000256" key="1">
    <source>
        <dbReference type="ARBA" id="ARBA00009437"/>
    </source>
</evidence>
<dbReference type="GO" id="GO:0003700">
    <property type="term" value="F:DNA-binding transcription factor activity"/>
    <property type="evidence" value="ECO:0007669"/>
    <property type="project" value="InterPro"/>
</dbReference>
<dbReference type="Pfam" id="PF00126">
    <property type="entry name" value="HTH_1"/>
    <property type="match status" value="1"/>
</dbReference>
<dbReference type="EMBL" id="CP014782">
    <property type="protein sequence ID" value="AQS39897.1"/>
    <property type="molecule type" value="Genomic_DNA"/>
</dbReference>
<comment type="similarity">
    <text evidence="1">Belongs to the LysR transcriptional regulatory family.</text>
</comment>
<dbReference type="PROSITE" id="PS50931">
    <property type="entry name" value="HTH_LYSR"/>
    <property type="match status" value="1"/>
</dbReference>
<dbReference type="PANTHER" id="PTHR30118">
    <property type="entry name" value="HTH-TYPE TRANSCRIPTIONAL REGULATOR LEUO-RELATED"/>
    <property type="match status" value="1"/>
</dbReference>
<feature type="domain" description="HTH lysR-type" evidence="5">
    <location>
        <begin position="3"/>
        <end position="60"/>
    </location>
</feature>
<dbReference type="SUPFAM" id="SSF53850">
    <property type="entry name" value="Periplasmic binding protein-like II"/>
    <property type="match status" value="1"/>
</dbReference>
<dbReference type="GO" id="GO:0003677">
    <property type="term" value="F:DNA binding"/>
    <property type="evidence" value="ECO:0007669"/>
    <property type="project" value="UniProtKB-KW"/>
</dbReference>
<protein>
    <submittedName>
        <fullName evidence="6">Transcriptional regulator</fullName>
    </submittedName>
</protein>
<dbReference type="AlphaFoldDB" id="A0A1S6HWE3"/>
<keyword evidence="7" id="KW-1185">Reference proteome</keyword>
<dbReference type="PANTHER" id="PTHR30118:SF15">
    <property type="entry name" value="TRANSCRIPTIONAL REGULATORY PROTEIN"/>
    <property type="match status" value="1"/>
</dbReference>
<dbReference type="STRING" id="225848.Sps_04815"/>
<keyword evidence="3" id="KW-0238">DNA-binding</keyword>
<dbReference type="InterPro" id="IPR036388">
    <property type="entry name" value="WH-like_DNA-bd_sf"/>
</dbReference>
<dbReference type="RefSeq" id="WP_077754762.1">
    <property type="nucleotide sequence ID" value="NZ_CP014782.1"/>
</dbReference>
<dbReference type="InterPro" id="IPR036390">
    <property type="entry name" value="WH_DNA-bd_sf"/>
</dbReference>
<dbReference type="InterPro" id="IPR000847">
    <property type="entry name" value="LysR_HTH_N"/>
</dbReference>
<dbReference type="OrthoDB" id="6395715at2"/>
<reference evidence="6 7" key="1">
    <citation type="submission" date="2016-03" db="EMBL/GenBank/DDBJ databases">
        <title>Complete genome sequence of Shewanella psychrophila WP2, a deep sea bacterium isolated from west Pacific sediment.</title>
        <authorList>
            <person name="Xu G."/>
            <person name="Jian H."/>
        </authorList>
    </citation>
    <scope>NUCLEOTIDE SEQUENCE [LARGE SCALE GENOMIC DNA]</scope>
    <source>
        <strain evidence="6 7">WP2</strain>
    </source>
</reference>
<accession>A0A1S6HWE3</accession>
<dbReference type="Gene3D" id="3.40.190.10">
    <property type="entry name" value="Periplasmic binding protein-like II"/>
    <property type="match status" value="2"/>
</dbReference>
<dbReference type="KEGG" id="spsw:Sps_04815"/>